<evidence type="ECO:0008006" key="2">
    <source>
        <dbReference type="Google" id="ProtNLM"/>
    </source>
</evidence>
<dbReference type="EMBL" id="LAZR01017960">
    <property type="protein sequence ID" value="KKL98275.1"/>
    <property type="molecule type" value="Genomic_DNA"/>
</dbReference>
<dbReference type="Gene3D" id="3.40.50.300">
    <property type="entry name" value="P-loop containing nucleotide triphosphate hydrolases"/>
    <property type="match status" value="1"/>
</dbReference>
<comment type="caution">
    <text evidence="1">The sequence shown here is derived from an EMBL/GenBank/DDBJ whole genome shotgun (WGS) entry which is preliminary data.</text>
</comment>
<gene>
    <name evidence="1" type="ORF">LCGC14_1826000</name>
</gene>
<sequence length="262" mass="29157">MARLDLDKLFNSPPPKASWIIKDLVSSGQMITFGGEAAIGKSIFGYHLSMCISSGKSFLGKDTRSGNVVIFDEENGRPELGRYLWDAWDGLKRPDIATLGVRMRVESFSLATEKDPYVAMRTIVAEHKPILIIIDTVTPVCRLLNENDNAEATAAIQKLRSVKAEGDPDAAMLMLKHTKKDDYGNIILRGAKAWVGASDGMWIHHAKGGRKRRDGLRNTFINPEKVRAYGLPYEIKIMPERTSRGGLVLHCDWVPASDEFDK</sequence>
<dbReference type="SUPFAM" id="SSF52540">
    <property type="entry name" value="P-loop containing nucleoside triphosphate hydrolases"/>
    <property type="match status" value="1"/>
</dbReference>
<accession>A0A0F9IX75</accession>
<reference evidence="1" key="1">
    <citation type="journal article" date="2015" name="Nature">
        <title>Complex archaea that bridge the gap between prokaryotes and eukaryotes.</title>
        <authorList>
            <person name="Spang A."/>
            <person name="Saw J.H."/>
            <person name="Jorgensen S.L."/>
            <person name="Zaremba-Niedzwiedzka K."/>
            <person name="Martijn J."/>
            <person name="Lind A.E."/>
            <person name="van Eijk R."/>
            <person name="Schleper C."/>
            <person name="Guy L."/>
            <person name="Ettema T.J."/>
        </authorList>
    </citation>
    <scope>NUCLEOTIDE SEQUENCE</scope>
</reference>
<dbReference type="Pfam" id="PF13481">
    <property type="entry name" value="AAA_25"/>
    <property type="match status" value="1"/>
</dbReference>
<organism evidence="1">
    <name type="scientific">marine sediment metagenome</name>
    <dbReference type="NCBI Taxonomy" id="412755"/>
    <lineage>
        <taxon>unclassified sequences</taxon>
        <taxon>metagenomes</taxon>
        <taxon>ecological metagenomes</taxon>
    </lineage>
</organism>
<evidence type="ECO:0000313" key="1">
    <source>
        <dbReference type="EMBL" id="KKL98275.1"/>
    </source>
</evidence>
<proteinExistence type="predicted"/>
<dbReference type="InterPro" id="IPR027417">
    <property type="entry name" value="P-loop_NTPase"/>
</dbReference>
<name>A0A0F9IX75_9ZZZZ</name>
<protein>
    <recommendedName>
        <fullName evidence="2">AAA+ ATPase domain-containing protein</fullName>
    </recommendedName>
</protein>
<dbReference type="AlphaFoldDB" id="A0A0F9IX75"/>